<reference evidence="6 7" key="1">
    <citation type="journal article" date="2023" name="G3 (Bethesda)">
        <title>A chromosome-level genome assembly of Zasmidium syzygii isolated from banana leaves.</title>
        <authorList>
            <person name="van Westerhoven A.C."/>
            <person name="Mehrabi R."/>
            <person name="Talebi R."/>
            <person name="Steentjes M.B.F."/>
            <person name="Corcolon B."/>
            <person name="Chong P.A."/>
            <person name="Kema G.H.J."/>
            <person name="Seidl M.F."/>
        </authorList>
    </citation>
    <scope>NUCLEOTIDE SEQUENCE [LARGE SCALE GENOMIC DNA]</scope>
    <source>
        <strain evidence="6 7">P124</strain>
    </source>
</reference>
<name>A0ABR0E639_ZASCE</name>
<keyword evidence="4" id="KW-0804">Transcription</keyword>
<sequence>MEFVWSASTQGSKRRTLQDKSLFDSGFGSQLIGSKLPCDTCRTRKKRCFHTEADLEVLAPSNTATAPTSHVKSGEQSTRESSPGVDGIGAYAPESILEDISSVTGPLSSSTHDLPTPSSHRPFSLTAAEQSALEARIESRRTTWCSTRRTHGSPKLSEAHKRFLRDQGAYLKLPASTVSILLPLYICTLDDLIPIVECSGVIRDFSNDDYSIYLVRAICLVTCKLPQATPHLRLFQGGPVLSCGEFASKLLEGLEAALDANLEVDRITKVQILALMHLYNDGRNGRERASKNLSSAINEAWAMALHQRTPGVSASTTDDMLWWSLRNLDRLSKPVMGVAPYFIDDADIGIDRITGVHDSYRYSLMTLSTMLGDLITTATRVHKASARGSVDTYLEFPSLAEITAGMDFAQFYKPHRAYFEIWHALAAMLSCRHGRPDSGTYSRRLESAESVVNLLHDKDHEDVPPLPLVPYTLSMATTVIYRALVDGQKAPWEAHQDLTRCCDSLDTLSQRWTSVRGITRLAKRLLRHITLPARSDVEPDIVNQAEAREIDREAVGAGCDSTEIGQLPAENNTNHMVFGDSLLLSNEDFNNVLLDAEVDRHFGAQAFENFQDMGTANFLDYLAMSYTEDEIW</sequence>
<gene>
    <name evidence="6" type="ORF">PRZ48_012767</name>
</gene>
<dbReference type="CDD" id="cd12148">
    <property type="entry name" value="fungal_TF_MHR"/>
    <property type="match status" value="1"/>
</dbReference>
<dbReference type="EMBL" id="JAXOVC010000010">
    <property type="protein sequence ID" value="KAK4496784.1"/>
    <property type="molecule type" value="Genomic_DNA"/>
</dbReference>
<dbReference type="PANTHER" id="PTHR47171:SF6">
    <property type="entry name" value="SPECIFIC TRANSCRIPTION FACTOR, PUTATIVE (AFU_ORTHOLOGUE AFUA_2G06130)-RELATED"/>
    <property type="match status" value="1"/>
</dbReference>
<evidence type="ECO:0000313" key="6">
    <source>
        <dbReference type="EMBL" id="KAK4496784.1"/>
    </source>
</evidence>
<keyword evidence="7" id="KW-1185">Reference proteome</keyword>
<feature type="region of interest" description="Disordered" evidence="5">
    <location>
        <begin position="60"/>
        <end position="88"/>
    </location>
</feature>
<feature type="compositionally biased region" description="Polar residues" evidence="5">
    <location>
        <begin position="60"/>
        <end position="81"/>
    </location>
</feature>
<comment type="caution">
    <text evidence="6">The sequence shown here is derived from an EMBL/GenBank/DDBJ whole genome shotgun (WGS) entry which is preliminary data.</text>
</comment>
<feature type="region of interest" description="Disordered" evidence="5">
    <location>
        <begin position="102"/>
        <end position="123"/>
    </location>
</feature>
<feature type="compositionally biased region" description="Polar residues" evidence="5">
    <location>
        <begin position="102"/>
        <end position="121"/>
    </location>
</feature>
<evidence type="ECO:0000256" key="1">
    <source>
        <dbReference type="ARBA" id="ARBA00022833"/>
    </source>
</evidence>
<evidence type="ECO:0008006" key="8">
    <source>
        <dbReference type="Google" id="ProtNLM"/>
    </source>
</evidence>
<dbReference type="InterPro" id="IPR052073">
    <property type="entry name" value="Amide_Lactam_Regulators"/>
</dbReference>
<protein>
    <recommendedName>
        <fullName evidence="8">Transcription factor domain-containing protein</fullName>
    </recommendedName>
</protein>
<evidence type="ECO:0000256" key="5">
    <source>
        <dbReference type="SAM" id="MobiDB-lite"/>
    </source>
</evidence>
<proteinExistence type="predicted"/>
<accession>A0ABR0E639</accession>
<evidence type="ECO:0000256" key="2">
    <source>
        <dbReference type="ARBA" id="ARBA00023015"/>
    </source>
</evidence>
<keyword evidence="3" id="KW-0238">DNA-binding</keyword>
<dbReference type="PANTHER" id="PTHR47171">
    <property type="entry name" value="FARA-RELATED"/>
    <property type="match status" value="1"/>
</dbReference>
<dbReference type="Proteomes" id="UP001305779">
    <property type="component" value="Unassembled WGS sequence"/>
</dbReference>
<keyword evidence="2" id="KW-0805">Transcription regulation</keyword>
<evidence type="ECO:0000256" key="3">
    <source>
        <dbReference type="ARBA" id="ARBA00023125"/>
    </source>
</evidence>
<organism evidence="6 7">
    <name type="scientific">Zasmidium cellare</name>
    <name type="common">Wine cellar mold</name>
    <name type="synonym">Racodium cellare</name>
    <dbReference type="NCBI Taxonomy" id="395010"/>
    <lineage>
        <taxon>Eukaryota</taxon>
        <taxon>Fungi</taxon>
        <taxon>Dikarya</taxon>
        <taxon>Ascomycota</taxon>
        <taxon>Pezizomycotina</taxon>
        <taxon>Dothideomycetes</taxon>
        <taxon>Dothideomycetidae</taxon>
        <taxon>Mycosphaerellales</taxon>
        <taxon>Mycosphaerellaceae</taxon>
        <taxon>Zasmidium</taxon>
    </lineage>
</organism>
<evidence type="ECO:0000313" key="7">
    <source>
        <dbReference type="Proteomes" id="UP001305779"/>
    </source>
</evidence>
<evidence type="ECO:0000256" key="4">
    <source>
        <dbReference type="ARBA" id="ARBA00023163"/>
    </source>
</evidence>
<keyword evidence="1" id="KW-0862">Zinc</keyword>